<dbReference type="Proteomes" id="UP001519308">
    <property type="component" value="Unassembled WGS sequence"/>
</dbReference>
<comment type="caution">
    <text evidence="2">The sequence shown here is derived from an EMBL/GenBank/DDBJ whole genome shotgun (WGS) entry which is preliminary data.</text>
</comment>
<proteinExistence type="predicted"/>
<evidence type="ECO:0000313" key="2">
    <source>
        <dbReference type="EMBL" id="MBP2023276.1"/>
    </source>
</evidence>
<dbReference type="EMBL" id="JAGGLL010000026">
    <property type="protein sequence ID" value="MBP2023276.1"/>
    <property type="molecule type" value="Genomic_DNA"/>
</dbReference>
<accession>A0ABS4K665</accession>
<evidence type="ECO:0000313" key="3">
    <source>
        <dbReference type="Proteomes" id="UP001519308"/>
    </source>
</evidence>
<name>A0ABS4K665_9CLOT</name>
<feature type="transmembrane region" description="Helical" evidence="1">
    <location>
        <begin position="175"/>
        <end position="192"/>
    </location>
</feature>
<protein>
    <submittedName>
        <fullName evidence="2">Preprotein translocase subunit SecG</fullName>
    </submittedName>
</protein>
<reference evidence="2 3" key="1">
    <citation type="submission" date="2021-03" db="EMBL/GenBank/DDBJ databases">
        <title>Genomic Encyclopedia of Type Strains, Phase IV (KMG-IV): sequencing the most valuable type-strain genomes for metagenomic binning, comparative biology and taxonomic classification.</title>
        <authorList>
            <person name="Goeker M."/>
        </authorList>
    </citation>
    <scope>NUCLEOTIDE SEQUENCE [LARGE SCALE GENOMIC DNA]</scope>
    <source>
        <strain evidence="2 3">DSM 28650</strain>
    </source>
</reference>
<organism evidence="2 3">
    <name type="scientific">Clostridium punense</name>
    <dbReference type="NCBI Taxonomy" id="1054297"/>
    <lineage>
        <taxon>Bacteria</taxon>
        <taxon>Bacillati</taxon>
        <taxon>Bacillota</taxon>
        <taxon>Clostridia</taxon>
        <taxon>Eubacteriales</taxon>
        <taxon>Clostridiaceae</taxon>
        <taxon>Clostridium</taxon>
    </lineage>
</organism>
<evidence type="ECO:0000256" key="1">
    <source>
        <dbReference type="SAM" id="Phobius"/>
    </source>
</evidence>
<keyword evidence="1" id="KW-0812">Transmembrane</keyword>
<keyword evidence="1" id="KW-1133">Transmembrane helix</keyword>
<gene>
    <name evidence="2" type="ORF">J2Z44_003113</name>
</gene>
<dbReference type="RefSeq" id="WP_021283528.1">
    <property type="nucleotide sequence ID" value="NZ_JAGGLL010000026.1"/>
</dbReference>
<feature type="transmembrane region" description="Helical" evidence="1">
    <location>
        <begin position="9"/>
        <end position="26"/>
    </location>
</feature>
<sequence length="267" mass="31042">MKRNNIRVFAYYILFNLLTLLVIIPIDYRQASLPKAIGVFIFTIVLYMVLGKFLTKQHSHSRNLLSISSIFFFNLLIWVSGLFPDKRGLPELLIPFANNGFFCFFHQYLMPKIINDVGYYWKISAVIVTFLPTFVLWLALEKFGRNESQTIDKTEKKENNHIGIKRFLVKKTTRAIGFFIIVVFLLSIMLNPQQGSFNHWFMENARWTLSDKVLVNDIEDAVMSDMHGKAKVIKRSNRIVYSVFTIPDGSGKAYKYLGIMGRFVRID</sequence>
<feature type="transmembrane region" description="Helical" evidence="1">
    <location>
        <begin position="32"/>
        <end position="51"/>
    </location>
</feature>
<keyword evidence="3" id="KW-1185">Reference proteome</keyword>
<feature type="transmembrane region" description="Helical" evidence="1">
    <location>
        <begin position="119"/>
        <end position="140"/>
    </location>
</feature>
<keyword evidence="1" id="KW-0472">Membrane</keyword>
<feature type="transmembrane region" description="Helical" evidence="1">
    <location>
        <begin position="63"/>
        <end position="83"/>
    </location>
</feature>